<accession>M4VFQ3</accession>
<dbReference type="Gene3D" id="3.40.630.30">
    <property type="match status" value="1"/>
</dbReference>
<dbReference type="HOGENOM" id="CLU_013985_23_0_5"/>
<evidence type="ECO:0000256" key="1">
    <source>
        <dbReference type="ARBA" id="ARBA00022679"/>
    </source>
</evidence>
<dbReference type="PANTHER" id="PTHR13947:SF37">
    <property type="entry name" value="LD18367P"/>
    <property type="match status" value="1"/>
</dbReference>
<dbReference type="GO" id="GO:0008080">
    <property type="term" value="F:N-acetyltransferase activity"/>
    <property type="evidence" value="ECO:0007669"/>
    <property type="project" value="InterPro"/>
</dbReference>
<dbReference type="OrthoDB" id="9789603at2"/>
<dbReference type="Proteomes" id="UP000011932">
    <property type="component" value="Chromosome"/>
</dbReference>
<reference evidence="3 4" key="1">
    <citation type="journal article" date="2013" name="ISME J.">
        <title>By their genes ye shall know them: genomic signatures of predatory bacteria.</title>
        <authorList>
            <person name="Pasternak Z."/>
            <person name="Pietrokovski S."/>
            <person name="Rotem O."/>
            <person name="Gophna U."/>
            <person name="Lurie-Weinberger M.N."/>
            <person name="Jurkevitch E."/>
        </authorList>
    </citation>
    <scope>NUCLEOTIDE SEQUENCE [LARGE SCALE GENOMIC DNA]</scope>
    <source>
        <strain evidence="3">EPB</strain>
    </source>
</reference>
<dbReference type="STRING" id="349215.A11S_48"/>
<proteinExistence type="predicted"/>
<gene>
    <name evidence="3" type="ORF">A11S_48</name>
</gene>
<dbReference type="PROSITE" id="PS51186">
    <property type="entry name" value="GNAT"/>
    <property type="match status" value="1"/>
</dbReference>
<sequence length="156" mass="17280">MPPSRSAALITLRRARRSDCDALSALEKRNFAGDRLSARQMANHTTNPNAEFWVAVDRGSGGICGYVLVFFHAVRGARIYSVVADKAHRGKGVGRALMTKAIAVTKARKTPRLWLEVRTRNTAAITLYEKLGFVPYRRVPAYYSDGADALKMLLNL</sequence>
<dbReference type="RefSeq" id="WP_015466452.1">
    <property type="nucleotide sequence ID" value="NC_020812.1"/>
</dbReference>
<keyword evidence="1 3" id="KW-0808">Transferase</keyword>
<dbReference type="AlphaFoldDB" id="M4VFQ3"/>
<evidence type="ECO:0000313" key="3">
    <source>
        <dbReference type="EMBL" id="AGH96886.1"/>
    </source>
</evidence>
<dbReference type="InterPro" id="IPR000182">
    <property type="entry name" value="GNAT_dom"/>
</dbReference>
<dbReference type="SUPFAM" id="SSF55729">
    <property type="entry name" value="Acyl-CoA N-acyltransferases (Nat)"/>
    <property type="match status" value="1"/>
</dbReference>
<organism evidence="3 4">
    <name type="scientific">Micavibrio aeruginosavorus EPB</name>
    <dbReference type="NCBI Taxonomy" id="349215"/>
    <lineage>
        <taxon>Bacteria</taxon>
        <taxon>Pseudomonadati</taxon>
        <taxon>Bdellovibrionota</taxon>
        <taxon>Bdellovibrionia</taxon>
        <taxon>Bdellovibrionales</taxon>
        <taxon>Pseudobdellovibrionaceae</taxon>
        <taxon>Micavibrio</taxon>
    </lineage>
</organism>
<evidence type="ECO:0000313" key="4">
    <source>
        <dbReference type="Proteomes" id="UP000011932"/>
    </source>
</evidence>
<feature type="domain" description="N-acetyltransferase" evidence="2">
    <location>
        <begin position="10"/>
        <end position="156"/>
    </location>
</feature>
<dbReference type="PANTHER" id="PTHR13947">
    <property type="entry name" value="GNAT FAMILY N-ACETYLTRANSFERASE"/>
    <property type="match status" value="1"/>
</dbReference>
<protein>
    <submittedName>
        <fullName evidence="3">GCN5-related N-acetyltransferase</fullName>
    </submittedName>
</protein>
<dbReference type="EMBL" id="CP003538">
    <property type="protein sequence ID" value="AGH96886.1"/>
    <property type="molecule type" value="Genomic_DNA"/>
</dbReference>
<dbReference type="InterPro" id="IPR016181">
    <property type="entry name" value="Acyl_CoA_acyltransferase"/>
</dbReference>
<evidence type="ECO:0000259" key="2">
    <source>
        <dbReference type="PROSITE" id="PS51186"/>
    </source>
</evidence>
<dbReference type="InterPro" id="IPR050769">
    <property type="entry name" value="NAT_camello-type"/>
</dbReference>
<name>M4VFQ3_9BACT</name>
<dbReference type="CDD" id="cd04301">
    <property type="entry name" value="NAT_SF"/>
    <property type="match status" value="1"/>
</dbReference>
<dbReference type="KEGG" id="man:A11S_48"/>
<dbReference type="Pfam" id="PF00583">
    <property type="entry name" value="Acetyltransf_1"/>
    <property type="match status" value="1"/>
</dbReference>